<accession>A0AB35IQD1</accession>
<organism evidence="1 2">
    <name type="scientific">Thomasclavelia ramosa</name>
    <dbReference type="NCBI Taxonomy" id="1547"/>
    <lineage>
        <taxon>Bacteria</taxon>
        <taxon>Bacillati</taxon>
        <taxon>Bacillota</taxon>
        <taxon>Erysipelotrichia</taxon>
        <taxon>Erysipelotrichales</taxon>
        <taxon>Coprobacillaceae</taxon>
        <taxon>Thomasclavelia</taxon>
    </lineage>
</organism>
<evidence type="ECO:0008006" key="3">
    <source>
        <dbReference type="Google" id="ProtNLM"/>
    </source>
</evidence>
<protein>
    <recommendedName>
        <fullName evidence="3">ParB/Sulfiredoxin domain-containing protein</fullName>
    </recommendedName>
</protein>
<evidence type="ECO:0000313" key="1">
    <source>
        <dbReference type="EMBL" id="MDB7085875.1"/>
    </source>
</evidence>
<gene>
    <name evidence="1" type="ORF">PM738_19035</name>
</gene>
<proteinExistence type="predicted"/>
<comment type="caution">
    <text evidence="1">The sequence shown here is derived from an EMBL/GenBank/DDBJ whole genome shotgun (WGS) entry which is preliminary data.</text>
</comment>
<name>A0AB35IQD1_9FIRM</name>
<sequence>MGLLDSMTKDLGMTVRVNIDDVRINCLNEAIYDDAENEFITALMNSIRRDGQFENAIAYASDIDRNGVKDGRKYTLLGGNTRYLAISRLRESGEGDGYINISVVNKPSSTREELEMIVKNNIQRKKKPEERFHEIKIMEKIYELIDEKPEGTKRDWIGHQLGISGRYVDKLIKQFTAPKVQSDAEENRTDTAEAEVIEGQTSFEDFGLETAEGEDGTSSIIENEEYSITENANSALTNEDIGKMLKKNISQMKKTAIAAEEIGLYEVNELLDRLSSEIAELIDVL</sequence>
<evidence type="ECO:0000313" key="2">
    <source>
        <dbReference type="Proteomes" id="UP001211987"/>
    </source>
</evidence>
<dbReference type="InterPro" id="IPR036086">
    <property type="entry name" value="ParB/Sulfiredoxin_sf"/>
</dbReference>
<dbReference type="RefSeq" id="WP_195992962.1">
    <property type="nucleotide sequence ID" value="NZ_JADPBJ010000072.1"/>
</dbReference>
<dbReference type="EMBL" id="JAQLKE010000059">
    <property type="protein sequence ID" value="MDB7085875.1"/>
    <property type="molecule type" value="Genomic_DNA"/>
</dbReference>
<dbReference type="SUPFAM" id="SSF110849">
    <property type="entry name" value="ParB/Sulfiredoxin"/>
    <property type="match status" value="1"/>
</dbReference>
<dbReference type="Proteomes" id="UP001211987">
    <property type="component" value="Unassembled WGS sequence"/>
</dbReference>
<reference evidence="1" key="1">
    <citation type="submission" date="2023-01" db="EMBL/GenBank/DDBJ databases">
        <title>Human gut microbiome strain richness.</title>
        <authorList>
            <person name="Chen-Liaw A."/>
        </authorList>
    </citation>
    <scope>NUCLEOTIDE SEQUENCE</scope>
    <source>
        <strain evidence="1">1001217st2_G6_1001217B_191108</strain>
    </source>
</reference>
<dbReference type="AlphaFoldDB" id="A0AB35IQD1"/>